<dbReference type="SUPFAM" id="SSF52540">
    <property type="entry name" value="P-loop containing nucleoside triphosphate hydrolases"/>
    <property type="match status" value="1"/>
</dbReference>
<protein>
    <recommendedName>
        <fullName evidence="3">Sulfotransferase domain-containing protein</fullName>
    </recommendedName>
</protein>
<dbReference type="InterPro" id="IPR027417">
    <property type="entry name" value="P-loop_NTPase"/>
</dbReference>
<dbReference type="FunFam" id="3.40.50.300:FF:003295">
    <property type="entry name" value="GD25727"/>
    <property type="match status" value="1"/>
</dbReference>
<dbReference type="PANTHER" id="PTHR11783">
    <property type="entry name" value="SULFOTRANSFERASE SULT"/>
    <property type="match status" value="1"/>
</dbReference>
<dbReference type="InterPro" id="IPR000863">
    <property type="entry name" value="Sulfotransferase_dom"/>
</dbReference>
<name>A0A0J9RDG2_DROSI</name>
<reference evidence="4" key="1">
    <citation type="journal article" date="2013" name="Genome Res.">
        <title>A second-generation assembly of the Drosophila simulans genome provides new insights into patterns of lineage-specific divergence.</title>
        <authorList>
            <person name="Hu T.T."/>
            <person name="Eisen M.B."/>
            <person name="Thornton K.R."/>
            <person name="Andolfatto P."/>
        </authorList>
    </citation>
    <scope>NUCLEOTIDE SEQUENCE [LARGE SCALE GENOMIC DNA]</scope>
    <source>
        <strain evidence="4">W501</strain>
    </source>
</reference>
<keyword evidence="2 4" id="KW-0808">Transferase</keyword>
<comment type="similarity">
    <text evidence="1">Belongs to the sulfotransferase 1 family.</text>
</comment>
<sequence length="390" mass="45653">MECHTSQASTSTSSWHFLSGPKAGSRRFHDGRFFSQRWQLIARAMENTPLKFPHEIRDVEESTNAELLDHFHGERTGFVQVGSEGYFFPHKYKDEAERYYNFEARPDDVWIATVPRSGTTWTQELIWLVANGLDFEQAQQRPLTERFPFFEFPLFVHPEIKKELQEENRDSTEALEFIEKISRPGYEALSEMPRSQRRFIKTHFPFSLMPPSVMEKKCKVIYVVRDPKDVAVSYYHLNRLFRTQGYVGDFERYWRYFQNGLNPWLPYYSHVKEAQEHAHLSNVLFLRYEDMLADLPGAINSIVSFLECPPKPEDMDRLLDHLSIKSFRENKSVNMHEMASVGVLNKGEAGFVRSGAKTACQPQQEFVENPKLLKSANDWVEQNIKSFKTI</sequence>
<proteinExistence type="inferred from homology"/>
<reference evidence="4" key="3">
    <citation type="submission" date="2015-04" db="EMBL/GenBank/DDBJ databases">
        <authorList>
            <consortium name="FlyBase"/>
        </authorList>
    </citation>
    <scope>NUCLEOTIDE SEQUENCE</scope>
    <source>
        <strain evidence="4">W501</strain>
    </source>
</reference>
<organism evidence="4">
    <name type="scientific">Drosophila simulans</name>
    <name type="common">Fruit fly</name>
    <dbReference type="NCBI Taxonomy" id="7240"/>
    <lineage>
        <taxon>Eukaryota</taxon>
        <taxon>Metazoa</taxon>
        <taxon>Ecdysozoa</taxon>
        <taxon>Arthropoda</taxon>
        <taxon>Hexapoda</taxon>
        <taxon>Insecta</taxon>
        <taxon>Pterygota</taxon>
        <taxon>Neoptera</taxon>
        <taxon>Endopterygota</taxon>
        <taxon>Diptera</taxon>
        <taxon>Brachycera</taxon>
        <taxon>Muscomorpha</taxon>
        <taxon>Ephydroidea</taxon>
        <taxon>Drosophilidae</taxon>
        <taxon>Drosophila</taxon>
        <taxon>Sophophora</taxon>
    </lineage>
</organism>
<evidence type="ECO:0000256" key="2">
    <source>
        <dbReference type="ARBA" id="ARBA00022679"/>
    </source>
</evidence>
<dbReference type="EMBL" id="CM002911">
    <property type="protein sequence ID" value="KMY93649.1"/>
    <property type="molecule type" value="Genomic_DNA"/>
</dbReference>
<dbReference type="AlphaFoldDB" id="A0A0J9RDG2"/>
<dbReference type="GO" id="GO:0008146">
    <property type="term" value="F:sulfotransferase activity"/>
    <property type="evidence" value="ECO:0007669"/>
    <property type="project" value="EnsemblMetazoa"/>
</dbReference>
<dbReference type="Bgee" id="FBgn0197010">
    <property type="expression patterns" value="Expressed in embryo and 3 other cell types or tissues"/>
</dbReference>
<reference evidence="4" key="2">
    <citation type="submission" date="2014-06" db="EMBL/GenBank/DDBJ databases">
        <authorList>
            <person name="Hu T."/>
            <person name="Eisen M.B."/>
            <person name="Thornton K.R."/>
            <person name="Andolfatto P."/>
        </authorList>
    </citation>
    <scope>NUCLEOTIDE SEQUENCE</scope>
    <source>
        <strain evidence="4">W501</strain>
    </source>
</reference>
<dbReference type="Gene3D" id="3.40.50.300">
    <property type="entry name" value="P-loop containing nucleotide triphosphate hydrolases"/>
    <property type="match status" value="1"/>
</dbReference>
<dbReference type="GO" id="GO:0006805">
    <property type="term" value="P:xenobiotic metabolic process"/>
    <property type="evidence" value="ECO:0007669"/>
    <property type="project" value="EnsemblMetazoa"/>
</dbReference>
<evidence type="ECO:0000313" key="4">
    <source>
        <dbReference type="EMBL" id="KMY93649.1"/>
    </source>
</evidence>
<evidence type="ECO:0000256" key="1">
    <source>
        <dbReference type="ARBA" id="ARBA00005771"/>
    </source>
</evidence>
<dbReference type="Pfam" id="PF00685">
    <property type="entry name" value="Sulfotransfer_1"/>
    <property type="match status" value="1"/>
</dbReference>
<accession>A0A0J9RDG2</accession>
<dbReference type="GO" id="GO:0051923">
    <property type="term" value="P:sulfation"/>
    <property type="evidence" value="ECO:0007669"/>
    <property type="project" value="EnsemblMetazoa"/>
</dbReference>
<evidence type="ECO:0000259" key="3">
    <source>
        <dbReference type="Pfam" id="PF00685"/>
    </source>
</evidence>
<dbReference type="Proteomes" id="UP000035880">
    <property type="component" value="Chromosome 2R"/>
</dbReference>
<dbReference type="KEGG" id="dsi:Dsimw501_GD25727"/>
<gene>
    <name evidence="4" type="primary">Dsim\GD25727</name>
    <name evidence="4" type="ORF">Dsimw501_GD25727</name>
</gene>
<feature type="domain" description="Sulfotransferase" evidence="3">
    <location>
        <begin position="106"/>
        <end position="359"/>
    </location>
</feature>
<dbReference type="OrthoDB" id="205623at2759"/>